<evidence type="ECO:0000256" key="1">
    <source>
        <dbReference type="SAM" id="Coils"/>
    </source>
</evidence>
<dbReference type="eggNOG" id="ENOG5032S9D">
    <property type="taxonomic scope" value="Bacteria"/>
</dbReference>
<gene>
    <name evidence="2" type="ORF">A6J80_13640</name>
</gene>
<keyword evidence="3" id="KW-1185">Reference proteome</keyword>
<dbReference type="AlphaFoldDB" id="A0A1V0GTU5"/>
<reference evidence="2" key="1">
    <citation type="submission" date="2017-12" db="EMBL/GenBank/DDBJ databases">
        <title>FDA dAtabase for Regulatory Grade micrObial Sequences (FDA-ARGOS): Supporting development and validation of Infectious Disease Dx tests.</title>
        <authorList>
            <person name="Campos J."/>
            <person name="Goldberg B."/>
            <person name="Tallon L."/>
            <person name="Sadzewicz L."/>
            <person name="Sengamalay N."/>
            <person name="Ott S."/>
            <person name="Godinez A."/>
            <person name="Nagaraj S."/>
            <person name="Vyas G."/>
            <person name="Aluvathingal J."/>
            <person name="Nadendla S."/>
            <person name="Geyer C."/>
            <person name="Nandy P."/>
            <person name="Hobson J."/>
            <person name="Sichtig H."/>
        </authorList>
    </citation>
    <scope>NUCLEOTIDE SEQUENCE</scope>
    <source>
        <strain evidence="2">FDAARGOS_252</strain>
    </source>
</reference>
<protein>
    <submittedName>
        <fullName evidence="2">Uncharacterized protein</fullName>
    </submittedName>
</protein>
<dbReference type="RefSeq" id="WP_080621868.1">
    <property type="nucleotide sequence ID" value="NZ_CAWMZI010000001.1"/>
</dbReference>
<feature type="coiled-coil region" evidence="1">
    <location>
        <begin position="99"/>
        <end position="133"/>
    </location>
</feature>
<sequence length="139" mass="15249">MDEFESLGLKSGIWQGVLRRDTAPGRLLLVHLGSRVAEARVTPQDDGHWRVAAAIPAQKLSDGVQTFLLLEDAGEGAEPPQATARHLASLSLVAGAPLEQDLRAEIDLMRSELDLVKRELRRVAARQDQARQDQAQPDQ</sequence>
<dbReference type="Proteomes" id="UP000191257">
    <property type="component" value="Chromosome"/>
</dbReference>
<organism evidence="2 3">
    <name type="scientific">Paracoccus yeei</name>
    <dbReference type="NCBI Taxonomy" id="147645"/>
    <lineage>
        <taxon>Bacteria</taxon>
        <taxon>Pseudomonadati</taxon>
        <taxon>Pseudomonadota</taxon>
        <taxon>Alphaproteobacteria</taxon>
        <taxon>Rhodobacterales</taxon>
        <taxon>Paracoccaceae</taxon>
        <taxon>Paracoccus</taxon>
    </lineage>
</organism>
<name>A0A1V0GTU5_9RHOB</name>
<dbReference type="KEGG" id="pye:A6J80_13640"/>
<dbReference type="EMBL" id="CP020442">
    <property type="protein sequence ID" value="ARC37286.1"/>
    <property type="molecule type" value="Genomic_DNA"/>
</dbReference>
<dbReference type="STRING" id="147645.A6J80_13640"/>
<evidence type="ECO:0000313" key="2">
    <source>
        <dbReference type="EMBL" id="ARC37286.1"/>
    </source>
</evidence>
<evidence type="ECO:0000313" key="3">
    <source>
        <dbReference type="Proteomes" id="UP000191257"/>
    </source>
</evidence>
<keyword evidence="1" id="KW-0175">Coiled coil</keyword>
<accession>A0A1V0GTU5</accession>
<proteinExistence type="predicted"/>